<dbReference type="EMBL" id="LSRX01001211">
    <property type="protein sequence ID" value="OLP82251.1"/>
    <property type="molecule type" value="Genomic_DNA"/>
</dbReference>
<reference evidence="1 2" key="1">
    <citation type="submission" date="2016-02" db="EMBL/GenBank/DDBJ databases">
        <title>Genome analysis of coral dinoflagellate symbionts highlights evolutionary adaptations to a symbiotic lifestyle.</title>
        <authorList>
            <person name="Aranda M."/>
            <person name="Li Y."/>
            <person name="Liew Y.J."/>
            <person name="Baumgarten S."/>
            <person name="Simakov O."/>
            <person name="Wilson M."/>
            <person name="Piel J."/>
            <person name="Ashoor H."/>
            <person name="Bougouffa S."/>
            <person name="Bajic V.B."/>
            <person name="Ryu T."/>
            <person name="Ravasi T."/>
            <person name="Bayer T."/>
            <person name="Micklem G."/>
            <person name="Kim H."/>
            <person name="Bhak J."/>
            <person name="Lajeunesse T.C."/>
            <person name="Voolstra C.R."/>
        </authorList>
    </citation>
    <scope>NUCLEOTIDE SEQUENCE [LARGE SCALE GENOMIC DNA]</scope>
    <source>
        <strain evidence="1 2">CCMP2467</strain>
    </source>
</reference>
<dbReference type="SUPFAM" id="SSF47473">
    <property type="entry name" value="EF-hand"/>
    <property type="match status" value="1"/>
</dbReference>
<evidence type="ECO:0000313" key="2">
    <source>
        <dbReference type="Proteomes" id="UP000186817"/>
    </source>
</evidence>
<accession>A0A1Q9CH42</accession>
<organism evidence="1 2">
    <name type="scientific">Symbiodinium microadriaticum</name>
    <name type="common">Dinoflagellate</name>
    <name type="synonym">Zooxanthella microadriatica</name>
    <dbReference type="NCBI Taxonomy" id="2951"/>
    <lineage>
        <taxon>Eukaryota</taxon>
        <taxon>Sar</taxon>
        <taxon>Alveolata</taxon>
        <taxon>Dinophyceae</taxon>
        <taxon>Suessiales</taxon>
        <taxon>Symbiodiniaceae</taxon>
        <taxon>Symbiodinium</taxon>
    </lineage>
</organism>
<evidence type="ECO:0000313" key="1">
    <source>
        <dbReference type="EMBL" id="OLP82251.1"/>
    </source>
</evidence>
<dbReference type="Gene3D" id="1.10.238.10">
    <property type="entry name" value="EF-hand"/>
    <property type="match status" value="1"/>
</dbReference>
<gene>
    <name evidence="1" type="ORF">AK812_SmicGene37106</name>
</gene>
<dbReference type="Gene3D" id="3.60.110.10">
    <property type="entry name" value="Carbon-nitrogen hydrolase"/>
    <property type="match status" value="1"/>
</dbReference>
<comment type="caution">
    <text evidence="1">The sequence shown here is derived from an EMBL/GenBank/DDBJ whole genome shotgun (WGS) entry which is preliminary data.</text>
</comment>
<proteinExistence type="predicted"/>
<name>A0A1Q9CH42_SYMMI</name>
<keyword evidence="2" id="KW-1185">Reference proteome</keyword>
<dbReference type="SUPFAM" id="SSF56317">
    <property type="entry name" value="Carbon-nitrogen hydrolase"/>
    <property type="match status" value="1"/>
</dbReference>
<dbReference type="AlphaFoldDB" id="A0A1Q9CH42"/>
<protein>
    <recommendedName>
        <fullName evidence="3">EF-hand domain-containing protein</fullName>
    </recommendedName>
</protein>
<dbReference type="OrthoDB" id="429281at2759"/>
<dbReference type="Proteomes" id="UP000186817">
    <property type="component" value="Unassembled WGS sequence"/>
</dbReference>
<sequence>MNNFCFDDAEVCFSSGGMDSSAAPTAGASSTASPVLRNAGHEGRGSLQNVLSAANLLDRSSDGSAGSAGRATPRVKLLLLMNETEPPPIQPAFLVSLVVECVFAVVSSIYRLLLETEEDVVEEAAGDNAEKMERLARKEGGAKIIVFPEAALTGSPRKAQAAKLFSLNSHCHDPGATLFWVSELLELNVAALLDNMDLSGDGTIHWHEVRHSEGFKKLPKDVRKEFKKAFKAADVNNDYVLVLEEFKTFYARTEQIVQDRDRMLVERARRNLQERKKGIPDGEAMKSELIVQKLVALAKVPCLQ</sequence>
<dbReference type="InterPro" id="IPR036526">
    <property type="entry name" value="C-N_Hydrolase_sf"/>
</dbReference>
<evidence type="ECO:0008006" key="3">
    <source>
        <dbReference type="Google" id="ProtNLM"/>
    </source>
</evidence>
<dbReference type="InterPro" id="IPR011992">
    <property type="entry name" value="EF-hand-dom_pair"/>
</dbReference>